<evidence type="ECO:0000313" key="3">
    <source>
        <dbReference type="EMBL" id="CAD7823604.1"/>
    </source>
</evidence>
<dbReference type="AlphaFoldDB" id="A0A9N8MDL6"/>
<proteinExistence type="predicted"/>
<dbReference type="EMBL" id="CAJIMS010000002">
    <property type="protein sequence ID" value="CAD7823737.1"/>
    <property type="molecule type" value="Genomic_DNA"/>
</dbReference>
<protein>
    <submittedName>
        <fullName evidence="1">Uncharacterized protein</fullName>
    </submittedName>
</protein>
<evidence type="ECO:0000313" key="5">
    <source>
        <dbReference type="Proteomes" id="UP000662618"/>
    </source>
</evidence>
<sequence length="337" mass="39252">MKNLILPFLLILTLLFSCRSEDYGLLENKANSYDVYVAGRENNMACYWKNGNKVNLLYGNEIYIEKFLVDNNNIYAFGEALNILDKFTFWKNNIKYDVLQYLGIPSGVYFRVFDFYVDNDNIYFLGLVENPFPITSSQKYQLCYWKNGTKVILNTSGSDNFATNWQEMIVYNNDLYISVKQDNTLGYYKNNIYTQITNQGYSTGIAKNSNGVYIPVVNNVTSSRYYLNLITGQTINSNFDHKLFIDNNDFYSLSGYNEYVKNGNIIQINNNEDYNNPWDLKVINQNEFMIRMKISQGSVFGIEYKVFINNVETQHIIQEMSGIQYNNSFNSIFVVQN</sequence>
<name>A0A9N8MDL6_9FLAO</name>
<dbReference type="Proteomes" id="UP000662618">
    <property type="component" value="Unassembled WGS sequence"/>
</dbReference>
<evidence type="ECO:0000313" key="4">
    <source>
        <dbReference type="EMBL" id="CAD7823737.1"/>
    </source>
</evidence>
<gene>
    <name evidence="1" type="ORF">CHRY9390_00532</name>
    <name evidence="2" type="ORF">CHRY9390_03258</name>
    <name evidence="3" type="ORF">CHRY9390_03269</name>
    <name evidence="4" type="ORF">CHRY9390_03288</name>
</gene>
<comment type="caution">
    <text evidence="1">The sequence shown here is derived from an EMBL/GenBank/DDBJ whole genome shotgun (WGS) entry which is preliminary data.</text>
</comment>
<dbReference type="EMBL" id="CAJIMS010000002">
    <property type="protein sequence ID" value="CAD7823527.1"/>
    <property type="molecule type" value="Genomic_DNA"/>
</dbReference>
<accession>A0A9N8MDL6</accession>
<evidence type="ECO:0000313" key="1">
    <source>
        <dbReference type="EMBL" id="CAD7799759.1"/>
    </source>
</evidence>
<keyword evidence="5" id="KW-1185">Reference proteome</keyword>
<evidence type="ECO:0000313" key="2">
    <source>
        <dbReference type="EMBL" id="CAD7823527.1"/>
    </source>
</evidence>
<reference evidence="1" key="1">
    <citation type="submission" date="2020-12" db="EMBL/GenBank/DDBJ databases">
        <authorList>
            <person name="Rodrigo-Torres L."/>
            <person name="Arahal R. D."/>
            <person name="Lucena T."/>
        </authorList>
    </citation>
    <scope>NUCLEOTIDE SEQUENCE</scope>
    <source>
        <strain evidence="1">CECT 9390</strain>
    </source>
</reference>
<organism evidence="1 5">
    <name type="scientific">Chryseobacterium aquaeductus</name>
    <dbReference type="NCBI Taxonomy" id="2675056"/>
    <lineage>
        <taxon>Bacteria</taxon>
        <taxon>Pseudomonadati</taxon>
        <taxon>Bacteroidota</taxon>
        <taxon>Flavobacteriia</taxon>
        <taxon>Flavobacteriales</taxon>
        <taxon>Weeksellaceae</taxon>
        <taxon>Chryseobacterium group</taxon>
        <taxon>Chryseobacterium</taxon>
    </lineage>
</organism>
<dbReference type="EMBL" id="CAJIMS010000002">
    <property type="protein sequence ID" value="CAD7823604.1"/>
    <property type="molecule type" value="Genomic_DNA"/>
</dbReference>
<dbReference type="PROSITE" id="PS51257">
    <property type="entry name" value="PROKAR_LIPOPROTEIN"/>
    <property type="match status" value="1"/>
</dbReference>
<dbReference type="RefSeq" id="WP_162087053.1">
    <property type="nucleotide sequence ID" value="NZ_CAJIMS010000001.1"/>
</dbReference>
<dbReference type="EMBL" id="CAJIMS010000001">
    <property type="protein sequence ID" value="CAD7799759.1"/>
    <property type="molecule type" value="Genomic_DNA"/>
</dbReference>